<evidence type="ECO:0000313" key="3">
    <source>
        <dbReference type="Proteomes" id="UP000000707"/>
    </source>
</evidence>
<feature type="compositionally biased region" description="Polar residues" evidence="1">
    <location>
        <begin position="181"/>
        <end position="199"/>
    </location>
</feature>
<dbReference type="OrthoDB" id="4093331at2759"/>
<feature type="compositionally biased region" description="Basic and acidic residues" evidence="1">
    <location>
        <begin position="14"/>
        <end position="30"/>
    </location>
</feature>
<name>G3B5H8_CANTC</name>
<feature type="region of interest" description="Disordered" evidence="1">
    <location>
        <begin position="1"/>
        <end position="79"/>
    </location>
</feature>
<feature type="compositionally biased region" description="Polar residues" evidence="1">
    <location>
        <begin position="63"/>
        <end position="74"/>
    </location>
</feature>
<evidence type="ECO:0000313" key="2">
    <source>
        <dbReference type="EMBL" id="EGV63231.1"/>
    </source>
</evidence>
<dbReference type="eggNOG" id="ENOG502T5GY">
    <property type="taxonomic scope" value="Eukaryota"/>
</dbReference>
<dbReference type="HOGENOM" id="CLU_857889_0_0_1"/>
<evidence type="ECO:0008006" key="4">
    <source>
        <dbReference type="Google" id="ProtNLM"/>
    </source>
</evidence>
<protein>
    <recommendedName>
        <fullName evidence="4">Securin</fullName>
    </recommendedName>
</protein>
<keyword evidence="3" id="KW-1185">Reference proteome</keyword>
<proteinExistence type="predicted"/>
<feature type="region of interest" description="Disordered" evidence="1">
    <location>
        <begin position="176"/>
        <end position="209"/>
    </location>
</feature>
<sequence length="324" mass="36411">MSGNTQVPVNLNHFIDKENSTKDYTNKSKTNENSSAHLRGKQPISRPPMAGRVPLRGKDENMSIPSLSRSQSSVDKLDTNTNSLSTNTFKRTALANKPRFLKSSSSLGFTHNTSSRHKVAPGSRSLLKSKTHVDPNAKLTYNNNTIFNPALANRVPELEQYTLDTDSLKKRIIKSKSPSKNLSDTITTQTAKLSSSSIPRRQINDVDPVKKGPLMTVSNKLDQYIQDPERIKVFDELVNDENSVETIPPKPIVADQHEIELDEEDLMFFRTGKTNRIQAPVSKLRLEEIKLEDTTFDMEDVSRESSDDEVIGLNEQELNDLLDF</sequence>
<dbReference type="EMBL" id="GL996524">
    <property type="protein sequence ID" value="EGV63231.1"/>
    <property type="molecule type" value="Genomic_DNA"/>
</dbReference>
<accession>G3B5H8</accession>
<evidence type="ECO:0000256" key="1">
    <source>
        <dbReference type="SAM" id="MobiDB-lite"/>
    </source>
</evidence>
<dbReference type="KEGG" id="cten:18249841"/>
<dbReference type="GeneID" id="18249841"/>
<dbReference type="AlphaFoldDB" id="G3B5H8"/>
<dbReference type="Proteomes" id="UP000000707">
    <property type="component" value="Unassembled WGS sequence"/>
</dbReference>
<reference evidence="2 3" key="1">
    <citation type="journal article" date="2011" name="Proc. Natl. Acad. Sci. U.S.A.">
        <title>Comparative genomics of xylose-fermenting fungi for enhanced biofuel production.</title>
        <authorList>
            <person name="Wohlbach D.J."/>
            <person name="Kuo A."/>
            <person name="Sato T.K."/>
            <person name="Potts K.M."/>
            <person name="Salamov A.A."/>
            <person name="LaButti K.M."/>
            <person name="Sun H."/>
            <person name="Clum A."/>
            <person name="Pangilinan J.L."/>
            <person name="Lindquist E.A."/>
            <person name="Lucas S."/>
            <person name="Lapidus A."/>
            <person name="Jin M."/>
            <person name="Gunawan C."/>
            <person name="Balan V."/>
            <person name="Dale B.E."/>
            <person name="Jeffries T.W."/>
            <person name="Zinkel R."/>
            <person name="Barry K.W."/>
            <person name="Grigoriev I.V."/>
            <person name="Gasch A.P."/>
        </authorList>
    </citation>
    <scope>NUCLEOTIDE SEQUENCE [LARGE SCALE GENOMIC DNA]</scope>
    <source>
        <strain evidence="3">ATCC 10573 / BCRC 21748 / CBS 615 / JCM 9827 / NBRC 10315 / NRRL Y-1498 / VKM Y-70</strain>
    </source>
</reference>
<gene>
    <name evidence="2" type="ORF">CANTEDRAFT_135060</name>
</gene>
<dbReference type="STRING" id="590646.G3B5H8"/>
<dbReference type="RefSeq" id="XP_006687024.1">
    <property type="nucleotide sequence ID" value="XM_006686961.1"/>
</dbReference>
<organism evidence="3">
    <name type="scientific">Candida tenuis (strain ATCC 10573 / BCRC 21748 / CBS 615 / JCM 9827 / NBRC 10315 / NRRL Y-1498 / VKM Y-70)</name>
    <name type="common">Yeast</name>
    <name type="synonym">Yamadazyma tenuis</name>
    <dbReference type="NCBI Taxonomy" id="590646"/>
    <lineage>
        <taxon>Eukaryota</taxon>
        <taxon>Fungi</taxon>
        <taxon>Dikarya</taxon>
        <taxon>Ascomycota</taxon>
        <taxon>Saccharomycotina</taxon>
        <taxon>Pichiomycetes</taxon>
        <taxon>Debaryomycetaceae</taxon>
        <taxon>Yamadazyma</taxon>
    </lineage>
</organism>